<dbReference type="SMR" id="A0A384JI29"/>
<dbReference type="InterPro" id="IPR019019">
    <property type="entry name" value="H-type_lectin_domain"/>
</dbReference>
<name>A0A384JI29_BOTFB</name>
<dbReference type="Gene3D" id="2.60.40.2080">
    <property type="match status" value="3"/>
</dbReference>
<dbReference type="SUPFAM" id="SSF55486">
    <property type="entry name" value="Metalloproteases ('zincins'), catalytic domain"/>
    <property type="match status" value="1"/>
</dbReference>
<accession>A0A384JI29</accession>
<dbReference type="GO" id="GO:0004222">
    <property type="term" value="F:metalloendopeptidase activity"/>
    <property type="evidence" value="ECO:0007669"/>
    <property type="project" value="InterPro"/>
</dbReference>
<dbReference type="GO" id="GO:0007155">
    <property type="term" value="P:cell adhesion"/>
    <property type="evidence" value="ECO:0007669"/>
    <property type="project" value="InterPro"/>
</dbReference>
<dbReference type="GeneID" id="5440209"/>
<evidence type="ECO:0000313" key="2">
    <source>
        <dbReference type="EMBL" id="ATZ50256.1"/>
    </source>
</evidence>
<dbReference type="InterPro" id="IPR006026">
    <property type="entry name" value="Peptidase_Metallo"/>
</dbReference>
<reference evidence="2 3" key="2">
    <citation type="journal article" date="2012" name="Eukaryot. Cell">
        <title>Genome update of Botrytis cinerea strains B05.10 and T4.</title>
        <authorList>
            <person name="Staats M."/>
            <person name="van Kan J.A."/>
        </authorList>
    </citation>
    <scope>NUCLEOTIDE SEQUENCE [LARGE SCALE GENOMIC DNA]</scope>
    <source>
        <strain evidence="2 3">B05.10</strain>
    </source>
</reference>
<dbReference type="EMBL" id="CP009809">
    <property type="protein sequence ID" value="ATZ50256.1"/>
    <property type="molecule type" value="Genomic_DNA"/>
</dbReference>
<dbReference type="GO" id="GO:0006508">
    <property type="term" value="P:proteolysis"/>
    <property type="evidence" value="ECO:0007669"/>
    <property type="project" value="InterPro"/>
</dbReference>
<dbReference type="GO" id="GO:0030246">
    <property type="term" value="F:carbohydrate binding"/>
    <property type="evidence" value="ECO:0007669"/>
    <property type="project" value="InterPro"/>
</dbReference>
<dbReference type="RefSeq" id="XP_001559594.1">
    <property type="nucleotide sequence ID" value="XM_001559544.2"/>
</dbReference>
<dbReference type="Pfam" id="PF01400">
    <property type="entry name" value="Astacin"/>
    <property type="match status" value="1"/>
</dbReference>
<dbReference type="GO" id="GO:0008270">
    <property type="term" value="F:zinc ion binding"/>
    <property type="evidence" value="ECO:0007669"/>
    <property type="project" value="InterPro"/>
</dbReference>
<dbReference type="Proteomes" id="UP000001798">
    <property type="component" value="Chromosome 5"/>
</dbReference>
<sequence>MSIPISTDDLHEVHTCAILRPESGTPLPPSGEKRDSGGFDYLVLDPKFYWNPGDELTVSFIKPDPKKMIINDWNSLKKKVEDIAREWEDVANIRFTFNDSSDAQIRVGFFPGAGGFSALGTDCTSIKPGDPTMSLGRSPDKKTFRSSVLHEFGHVLGCLHEHSSPLSDIQWNDEQVYLFYENKHGKDKIWVDEQILKPLKEYETDHSSFDSSSIMIYPIDKALTKNGVSIKPPSEISLKDKAFMQQIYPPHSVPDSVGVFYSWNYKKWDRRDPKNTAFVPFASELATATPAVAVGLVQFDMDFKVPLRVKATAACVTSQSFNIQTETWDGSDGLLSAGATWFKIDDPKTSDFRTGMFDTAGYQTEREPLSDFKWTIKFKRAFESPPEIVVWIRGFYIETGTDIGLTVSAHNITKSSFEIHIDPIGNTKLHRAMATWIAYPKDKKGVFSGNTVNQEMKVWAGEKDNRRGYSTRYDLTDRLEQQNCDWTKFRVWAGVNSFDISGERNIRLQTVVEKIGQDVCENSFWIHVKTWSDTVCRSASSSYLAVFEE</sequence>
<evidence type="ECO:0000313" key="3">
    <source>
        <dbReference type="Proteomes" id="UP000001798"/>
    </source>
</evidence>
<dbReference type="OMA" id="SIMLYYF"/>
<dbReference type="SMART" id="SM00235">
    <property type="entry name" value="ZnMc"/>
    <property type="match status" value="1"/>
</dbReference>
<dbReference type="AlphaFoldDB" id="A0A384JI29"/>
<dbReference type="InterPro" id="IPR001506">
    <property type="entry name" value="Peptidase_M12A"/>
</dbReference>
<proteinExistence type="predicted"/>
<dbReference type="OrthoDB" id="291007at2759"/>
<feature type="domain" description="Peptidase metallopeptidase" evidence="1">
    <location>
        <begin position="54"/>
        <end position="204"/>
    </location>
</feature>
<keyword evidence="3" id="KW-1185">Reference proteome</keyword>
<reference evidence="2 3" key="1">
    <citation type="journal article" date="2011" name="PLoS Genet.">
        <title>Genomic analysis of the necrotrophic fungal pathogens Sclerotinia sclerotiorum and Botrytis cinerea.</title>
        <authorList>
            <person name="Amselem J."/>
            <person name="Cuomo C.A."/>
            <person name="van Kan J.A."/>
            <person name="Viaud M."/>
            <person name="Benito E.P."/>
            <person name="Couloux A."/>
            <person name="Coutinho P.M."/>
            <person name="de Vries R.P."/>
            <person name="Dyer P.S."/>
            <person name="Fillinger S."/>
            <person name="Fournier E."/>
            <person name="Gout L."/>
            <person name="Hahn M."/>
            <person name="Kohn L."/>
            <person name="Lapalu N."/>
            <person name="Plummer K.M."/>
            <person name="Pradier J.M."/>
            <person name="Quevillon E."/>
            <person name="Sharon A."/>
            <person name="Simon A."/>
            <person name="ten Have A."/>
            <person name="Tudzynski B."/>
            <person name="Tudzynski P."/>
            <person name="Wincker P."/>
            <person name="Andrew M."/>
            <person name="Anthouard V."/>
            <person name="Beever R.E."/>
            <person name="Beffa R."/>
            <person name="Benoit I."/>
            <person name="Bouzid O."/>
            <person name="Brault B."/>
            <person name="Chen Z."/>
            <person name="Choquer M."/>
            <person name="Collemare J."/>
            <person name="Cotton P."/>
            <person name="Danchin E.G."/>
            <person name="Da Silva C."/>
            <person name="Gautier A."/>
            <person name="Giraud C."/>
            <person name="Giraud T."/>
            <person name="Gonzalez C."/>
            <person name="Grossetete S."/>
            <person name="Guldener U."/>
            <person name="Henrissat B."/>
            <person name="Howlett B.J."/>
            <person name="Kodira C."/>
            <person name="Kretschmer M."/>
            <person name="Lappartient A."/>
            <person name="Leroch M."/>
            <person name="Levis C."/>
            <person name="Mauceli E."/>
            <person name="Neuveglise C."/>
            <person name="Oeser B."/>
            <person name="Pearson M."/>
            <person name="Poulain J."/>
            <person name="Poussereau N."/>
            <person name="Quesneville H."/>
            <person name="Rascle C."/>
            <person name="Schumacher J."/>
            <person name="Segurens B."/>
            <person name="Sexton A."/>
            <person name="Silva E."/>
            <person name="Sirven C."/>
            <person name="Soanes D.M."/>
            <person name="Talbot N.J."/>
            <person name="Templeton M."/>
            <person name="Yandava C."/>
            <person name="Yarden O."/>
            <person name="Zeng Q."/>
            <person name="Rollins J.A."/>
            <person name="Lebrun M.H."/>
            <person name="Dickman M."/>
        </authorList>
    </citation>
    <scope>NUCLEOTIDE SEQUENCE [LARGE SCALE GENOMIC DNA]</scope>
    <source>
        <strain evidence="2 3">B05.10</strain>
    </source>
</reference>
<reference evidence="2 3" key="3">
    <citation type="journal article" date="2017" name="Mol. Plant Pathol.">
        <title>A gapless genome sequence of the fungus Botrytis cinerea.</title>
        <authorList>
            <person name="Van Kan J.A."/>
            <person name="Stassen J.H."/>
            <person name="Mosbach A."/>
            <person name="Van Der Lee T.A."/>
            <person name="Faino L."/>
            <person name="Farmer A.D."/>
            <person name="Papasotiriou D.G."/>
            <person name="Zhou S."/>
            <person name="Seidl M.F."/>
            <person name="Cottam E."/>
            <person name="Edel D."/>
            <person name="Hahn M."/>
            <person name="Schwartz D.C."/>
            <person name="Dietrich R.A."/>
            <person name="Widdison S."/>
            <person name="Scalliet G."/>
        </authorList>
    </citation>
    <scope>NUCLEOTIDE SEQUENCE [LARGE SCALE GENOMIC DNA]</scope>
    <source>
        <strain evidence="2 3">B05.10</strain>
    </source>
</reference>
<dbReference type="VEuPathDB" id="FungiDB:Bcin05g06240"/>
<organism evidence="2 3">
    <name type="scientific">Botryotinia fuckeliana (strain B05.10)</name>
    <name type="common">Noble rot fungus</name>
    <name type="synonym">Botrytis cinerea</name>
    <dbReference type="NCBI Taxonomy" id="332648"/>
    <lineage>
        <taxon>Eukaryota</taxon>
        <taxon>Fungi</taxon>
        <taxon>Dikarya</taxon>
        <taxon>Ascomycota</taxon>
        <taxon>Pezizomycotina</taxon>
        <taxon>Leotiomycetes</taxon>
        <taxon>Helotiales</taxon>
        <taxon>Sclerotiniaceae</taxon>
        <taxon>Botrytis</taxon>
    </lineage>
</organism>
<dbReference type="Gene3D" id="3.40.390.10">
    <property type="entry name" value="Collagenase (Catalytic Domain)"/>
    <property type="match status" value="1"/>
</dbReference>
<dbReference type="Pfam" id="PF09458">
    <property type="entry name" value="H_lectin"/>
    <property type="match status" value="3"/>
</dbReference>
<gene>
    <name evidence="2" type="ORF">BCIN_05g06240</name>
</gene>
<dbReference type="InterPro" id="IPR024079">
    <property type="entry name" value="MetalloPept_cat_dom_sf"/>
</dbReference>
<dbReference type="InterPro" id="IPR037221">
    <property type="entry name" value="H-type_lectin_dom_sf"/>
</dbReference>
<dbReference type="KEGG" id="bfu:BCIN_05g06240"/>
<dbReference type="SUPFAM" id="SSF141086">
    <property type="entry name" value="Agglutinin HPA-like"/>
    <property type="match status" value="3"/>
</dbReference>
<evidence type="ECO:0000259" key="1">
    <source>
        <dbReference type="SMART" id="SM00235"/>
    </source>
</evidence>
<protein>
    <recommendedName>
        <fullName evidence="1">Peptidase metallopeptidase domain-containing protein</fullName>
    </recommendedName>
</protein>